<sequence>MLSKKSKWVVLLVMALVMVLVVAGCNSGKGDAGKTQGSADNKQAQETKTVTLNGAGASFPYPLYSKWIAEYRKVAPHVTIDYQSIGSGGGIKGITEQTVDFAGSDAPMKDDQLAKAPGQIFHIPTVMGAVVITYNLEGVKTGLKLTPEVISDIFLGKIKKWNDKAISSLNPDLKLPDKDITVVHRSDGSGTTNIFTDYLSNVSKEWKEKVGKGTSVEWPVGIGAKGNEGVAGTVKQTPGGIGYVELAYAVQNQLPYAFIKNQAGKFVEPTLDTTTAAAAGSAANMPEDMRVSIVNAPGENSYPIAGYTYLLVYKDQKDKDKGTELVKFLWWAIHDGEKYAKDLLYAPLPDNVVKLAEARIKQINYQGEPLYK</sequence>
<protein>
    <recommendedName>
        <fullName evidence="4">Phosphate-binding protein</fullName>
    </recommendedName>
</protein>
<evidence type="ECO:0000256" key="5">
    <source>
        <dbReference type="SAM" id="SignalP"/>
    </source>
</evidence>
<feature type="domain" description="PBP" evidence="6">
    <location>
        <begin position="44"/>
        <end position="329"/>
    </location>
</feature>
<reference evidence="7 8" key="1">
    <citation type="submission" date="2016-02" db="EMBL/GenBank/DDBJ databases">
        <title>Genome sequence of Moorella mulderi DSM 14980.</title>
        <authorList>
            <person name="Poehlein A."/>
            <person name="Daniel R."/>
        </authorList>
    </citation>
    <scope>NUCLEOTIDE SEQUENCE [LARGE SCALE GENOMIC DNA]</scope>
    <source>
        <strain evidence="7 8">DSM 14980</strain>
    </source>
</reference>
<evidence type="ECO:0000313" key="8">
    <source>
        <dbReference type="Proteomes" id="UP000075670"/>
    </source>
</evidence>
<keyword evidence="2 4" id="KW-0813">Transport</keyword>
<feature type="signal peptide" evidence="5">
    <location>
        <begin position="1"/>
        <end position="23"/>
    </location>
</feature>
<dbReference type="GO" id="GO:0042301">
    <property type="term" value="F:phosphate ion binding"/>
    <property type="evidence" value="ECO:0007669"/>
    <property type="project" value="InterPro"/>
</dbReference>
<accession>A0A151AVW3</accession>
<keyword evidence="3 4" id="KW-0592">Phosphate transport</keyword>
<dbReference type="SUPFAM" id="SSF53850">
    <property type="entry name" value="Periplasmic binding protein-like II"/>
    <property type="match status" value="1"/>
</dbReference>
<evidence type="ECO:0000256" key="4">
    <source>
        <dbReference type="PIRNR" id="PIRNR002756"/>
    </source>
</evidence>
<dbReference type="PANTHER" id="PTHR42996:SF1">
    <property type="entry name" value="PHOSPHATE-BINDING PROTEIN PSTS"/>
    <property type="match status" value="1"/>
</dbReference>
<organism evidence="7 8">
    <name type="scientific">Moorella mulderi DSM 14980</name>
    <dbReference type="NCBI Taxonomy" id="1122241"/>
    <lineage>
        <taxon>Bacteria</taxon>
        <taxon>Bacillati</taxon>
        <taxon>Bacillota</taxon>
        <taxon>Clostridia</taxon>
        <taxon>Neomoorellales</taxon>
        <taxon>Neomoorellaceae</taxon>
        <taxon>Neomoorella</taxon>
    </lineage>
</organism>
<dbReference type="InterPro" id="IPR005673">
    <property type="entry name" value="ABC_phos-bd_PstS"/>
</dbReference>
<dbReference type="PROSITE" id="PS51257">
    <property type="entry name" value="PROKAR_LIPOPROTEIN"/>
    <property type="match status" value="1"/>
</dbReference>
<dbReference type="InterPro" id="IPR024370">
    <property type="entry name" value="PBP_domain"/>
</dbReference>
<dbReference type="Proteomes" id="UP000075670">
    <property type="component" value="Unassembled WGS sequence"/>
</dbReference>
<dbReference type="GO" id="GO:0043190">
    <property type="term" value="C:ATP-binding cassette (ABC) transporter complex"/>
    <property type="evidence" value="ECO:0007669"/>
    <property type="project" value="InterPro"/>
</dbReference>
<evidence type="ECO:0000256" key="3">
    <source>
        <dbReference type="ARBA" id="ARBA00022592"/>
    </source>
</evidence>
<dbReference type="RefSeq" id="WP_201786505.1">
    <property type="nucleotide sequence ID" value="NZ_LTBC01000008.1"/>
</dbReference>
<gene>
    <name evidence="7" type="primary">pstS_2</name>
    <name evidence="7" type="ORF">MOMUL_20650</name>
</gene>
<dbReference type="NCBIfam" id="NF008171">
    <property type="entry name" value="PRK10918.1"/>
    <property type="match status" value="1"/>
</dbReference>
<keyword evidence="5" id="KW-0732">Signal</keyword>
<comment type="similarity">
    <text evidence="1 4">Belongs to the PstS family.</text>
</comment>
<evidence type="ECO:0000259" key="6">
    <source>
        <dbReference type="Pfam" id="PF12849"/>
    </source>
</evidence>
<dbReference type="InterPro" id="IPR050962">
    <property type="entry name" value="Phosphate-bind_PstS"/>
</dbReference>
<dbReference type="NCBIfam" id="TIGR00975">
    <property type="entry name" value="3a0107s03"/>
    <property type="match status" value="1"/>
</dbReference>
<evidence type="ECO:0000313" key="7">
    <source>
        <dbReference type="EMBL" id="KYH31702.1"/>
    </source>
</evidence>
<dbReference type="PIRSF" id="PIRSF002756">
    <property type="entry name" value="PstS"/>
    <property type="match status" value="1"/>
</dbReference>
<dbReference type="PATRIC" id="fig|1122241.3.peg.2194"/>
<keyword evidence="8" id="KW-1185">Reference proteome</keyword>
<evidence type="ECO:0000256" key="2">
    <source>
        <dbReference type="ARBA" id="ARBA00022448"/>
    </source>
</evidence>
<dbReference type="GO" id="GO:0035435">
    <property type="term" value="P:phosphate ion transmembrane transport"/>
    <property type="evidence" value="ECO:0007669"/>
    <property type="project" value="InterPro"/>
</dbReference>
<dbReference type="PANTHER" id="PTHR42996">
    <property type="entry name" value="PHOSPHATE-BINDING PROTEIN PSTS"/>
    <property type="match status" value="1"/>
</dbReference>
<dbReference type="AlphaFoldDB" id="A0A151AVW3"/>
<dbReference type="EMBL" id="LTBC01000008">
    <property type="protein sequence ID" value="KYH31702.1"/>
    <property type="molecule type" value="Genomic_DNA"/>
</dbReference>
<name>A0A151AVW3_9FIRM</name>
<comment type="caution">
    <text evidence="7">The sequence shown here is derived from an EMBL/GenBank/DDBJ whole genome shotgun (WGS) entry which is preliminary data.</text>
</comment>
<feature type="chain" id="PRO_5039318725" description="Phosphate-binding protein" evidence="5">
    <location>
        <begin position="24"/>
        <end position="372"/>
    </location>
</feature>
<dbReference type="CDD" id="cd13565">
    <property type="entry name" value="PBP2_PstS"/>
    <property type="match status" value="1"/>
</dbReference>
<proteinExistence type="inferred from homology"/>
<dbReference type="Pfam" id="PF12849">
    <property type="entry name" value="PBP_like_2"/>
    <property type="match status" value="1"/>
</dbReference>
<evidence type="ECO:0000256" key="1">
    <source>
        <dbReference type="ARBA" id="ARBA00008725"/>
    </source>
</evidence>
<dbReference type="Gene3D" id="3.40.190.10">
    <property type="entry name" value="Periplasmic binding protein-like II"/>
    <property type="match status" value="2"/>
</dbReference>